<dbReference type="EMBL" id="SPKJ01000049">
    <property type="protein sequence ID" value="MYZ48803.1"/>
    <property type="molecule type" value="Genomic_DNA"/>
</dbReference>
<feature type="region of interest" description="Disordered" evidence="1">
    <location>
        <begin position="1"/>
        <end position="81"/>
    </location>
</feature>
<feature type="compositionally biased region" description="Basic and acidic residues" evidence="1">
    <location>
        <begin position="47"/>
        <end position="81"/>
    </location>
</feature>
<reference evidence="2" key="1">
    <citation type="submission" date="2019-03" db="EMBL/GenBank/DDBJ databases">
        <title>Afifella sp. nov., isolated from activated sludge.</title>
        <authorList>
            <person name="Li Q."/>
            <person name="Liu Y."/>
        </authorList>
    </citation>
    <scope>NUCLEOTIDE SEQUENCE</scope>
    <source>
        <strain evidence="2">L72</strain>
    </source>
</reference>
<evidence type="ECO:0000313" key="2">
    <source>
        <dbReference type="EMBL" id="MYZ48803.1"/>
    </source>
</evidence>
<sequence length="81" mass="8921">MANASHRGMGTKKGTEFVGDTSPEALDQDDLASDIHGRNSLQGNDQSRVHNEREAVADSKRETEGLIESFERADPKKRAPR</sequence>
<dbReference type="RefSeq" id="WP_161141149.1">
    <property type="nucleotide sequence ID" value="NZ_SPKJ01000049.1"/>
</dbReference>
<dbReference type="OrthoDB" id="7889137at2"/>
<comment type="caution">
    <text evidence="2">The sequence shown here is derived from an EMBL/GenBank/DDBJ whole genome shotgun (WGS) entry which is preliminary data.</text>
</comment>
<keyword evidence="3" id="KW-1185">Reference proteome</keyword>
<dbReference type="AlphaFoldDB" id="A0A964T5B9"/>
<accession>A0A964T5B9</accession>
<evidence type="ECO:0000256" key="1">
    <source>
        <dbReference type="SAM" id="MobiDB-lite"/>
    </source>
</evidence>
<name>A0A964T5B9_9HYPH</name>
<evidence type="ECO:0000313" key="3">
    <source>
        <dbReference type="Proteomes" id="UP000773614"/>
    </source>
</evidence>
<gene>
    <name evidence="2" type="ORF">E4O86_13895</name>
</gene>
<organism evidence="2 3">
    <name type="scientific">Propylenella binzhouense</name>
    <dbReference type="NCBI Taxonomy" id="2555902"/>
    <lineage>
        <taxon>Bacteria</taxon>
        <taxon>Pseudomonadati</taxon>
        <taxon>Pseudomonadota</taxon>
        <taxon>Alphaproteobacteria</taxon>
        <taxon>Hyphomicrobiales</taxon>
        <taxon>Propylenellaceae</taxon>
        <taxon>Propylenella</taxon>
    </lineage>
</organism>
<protein>
    <submittedName>
        <fullName evidence="2">Uncharacterized protein</fullName>
    </submittedName>
</protein>
<proteinExistence type="predicted"/>
<dbReference type="Proteomes" id="UP000773614">
    <property type="component" value="Unassembled WGS sequence"/>
</dbReference>